<keyword evidence="5" id="KW-0472">Membrane</keyword>
<dbReference type="GO" id="GO:0005886">
    <property type="term" value="C:plasma membrane"/>
    <property type="evidence" value="ECO:0007669"/>
    <property type="project" value="UniProtKB-SubCell"/>
</dbReference>
<evidence type="ECO:0000313" key="7">
    <source>
        <dbReference type="EMBL" id="SON54686.1"/>
    </source>
</evidence>
<dbReference type="KEGG" id="hdi:HDIA_1145"/>
<dbReference type="SUPFAM" id="SSF53448">
    <property type="entry name" value="Nucleotide-diphospho-sugar transferases"/>
    <property type="match status" value="1"/>
</dbReference>
<dbReference type="InterPro" id="IPR029044">
    <property type="entry name" value="Nucleotide-diphossugar_trans"/>
</dbReference>
<sequence>MLSVVIPTRNSEDSLALTLASLVPAAADGFVREVVIVDAGSKDQTEVVADVTGCTFLRGEEPLGVRLARGASEATRGNWLLFLRPGVILEAGWHREVASLIERLERSVGKGADQAIVFRFALDALGPGARLSEWAVAVARGITGVPHCAQGLLISREHYRRLGGHRPLPVMEDVDIFRRIGRSRWVTARAKASIVASAWPGEMQRGIRRSVSRTLAALAIPPRFLVRLHGLPAQSSSDTRA</sequence>
<keyword evidence="4" id="KW-0808">Transferase</keyword>
<keyword evidence="3" id="KW-0328">Glycosyltransferase</keyword>
<dbReference type="AlphaFoldDB" id="A0A2C9D345"/>
<gene>
    <name evidence="7" type="ORF">HDIA_1145</name>
</gene>
<reference evidence="8" key="1">
    <citation type="submission" date="2017-09" db="EMBL/GenBank/DDBJ databases">
        <title>Genome sequence of Nannocystis excedens DSM 71.</title>
        <authorList>
            <person name="Blom J."/>
        </authorList>
    </citation>
    <scope>NUCLEOTIDE SEQUENCE [LARGE SCALE GENOMIC DNA]</scope>
    <source>
        <strain evidence="8">type strain: E19</strain>
    </source>
</reference>
<comment type="subcellular location">
    <subcellularLocation>
        <location evidence="1">Cell membrane</location>
    </subcellularLocation>
</comment>
<dbReference type="InterPro" id="IPR001173">
    <property type="entry name" value="Glyco_trans_2-like"/>
</dbReference>
<evidence type="ECO:0000256" key="2">
    <source>
        <dbReference type="ARBA" id="ARBA00022475"/>
    </source>
</evidence>
<evidence type="ECO:0000256" key="5">
    <source>
        <dbReference type="ARBA" id="ARBA00023136"/>
    </source>
</evidence>
<evidence type="ECO:0000256" key="1">
    <source>
        <dbReference type="ARBA" id="ARBA00004236"/>
    </source>
</evidence>
<keyword evidence="8" id="KW-1185">Reference proteome</keyword>
<evidence type="ECO:0000259" key="6">
    <source>
        <dbReference type="Pfam" id="PF00535"/>
    </source>
</evidence>
<dbReference type="Pfam" id="PF00535">
    <property type="entry name" value="Glycos_transf_2"/>
    <property type="match status" value="1"/>
</dbReference>
<evidence type="ECO:0000256" key="3">
    <source>
        <dbReference type="ARBA" id="ARBA00022676"/>
    </source>
</evidence>
<evidence type="ECO:0000313" key="8">
    <source>
        <dbReference type="Proteomes" id="UP000223606"/>
    </source>
</evidence>
<dbReference type="OrthoDB" id="9811214at2"/>
<name>A0A2C9D345_9HYPH</name>
<accession>A0A2C9D345</accession>
<dbReference type="RefSeq" id="WP_099555191.1">
    <property type="nucleotide sequence ID" value="NZ_LT960614.1"/>
</dbReference>
<dbReference type="GO" id="GO:0016757">
    <property type="term" value="F:glycosyltransferase activity"/>
    <property type="evidence" value="ECO:0007669"/>
    <property type="project" value="UniProtKB-KW"/>
</dbReference>
<dbReference type="Proteomes" id="UP000223606">
    <property type="component" value="Chromosome 1"/>
</dbReference>
<organism evidence="7 8">
    <name type="scientific">Hartmannibacter diazotrophicus</name>
    <dbReference type="NCBI Taxonomy" id="1482074"/>
    <lineage>
        <taxon>Bacteria</taxon>
        <taxon>Pseudomonadati</taxon>
        <taxon>Pseudomonadota</taxon>
        <taxon>Alphaproteobacteria</taxon>
        <taxon>Hyphomicrobiales</taxon>
        <taxon>Pleomorphomonadaceae</taxon>
        <taxon>Hartmannibacter</taxon>
    </lineage>
</organism>
<dbReference type="EMBL" id="LT960614">
    <property type="protein sequence ID" value="SON54686.1"/>
    <property type="molecule type" value="Genomic_DNA"/>
</dbReference>
<evidence type="ECO:0000256" key="4">
    <source>
        <dbReference type="ARBA" id="ARBA00022679"/>
    </source>
</evidence>
<dbReference type="PANTHER" id="PTHR43646:SF2">
    <property type="entry name" value="GLYCOSYLTRANSFERASE 2-LIKE DOMAIN-CONTAINING PROTEIN"/>
    <property type="match status" value="1"/>
</dbReference>
<keyword evidence="2" id="KW-1003">Cell membrane</keyword>
<protein>
    <submittedName>
        <fullName evidence="7">Putative glucosyl-3-phosphoglycerate synthase</fullName>
    </submittedName>
</protein>
<dbReference type="PANTHER" id="PTHR43646">
    <property type="entry name" value="GLYCOSYLTRANSFERASE"/>
    <property type="match status" value="1"/>
</dbReference>
<feature type="domain" description="Glycosyltransferase 2-like" evidence="6">
    <location>
        <begin position="3"/>
        <end position="83"/>
    </location>
</feature>
<proteinExistence type="predicted"/>
<dbReference type="Gene3D" id="3.90.550.10">
    <property type="entry name" value="Spore Coat Polysaccharide Biosynthesis Protein SpsA, Chain A"/>
    <property type="match status" value="1"/>
</dbReference>